<gene>
    <name evidence="9" type="ORF">ACFSCS_05365</name>
</gene>
<dbReference type="SUPFAM" id="SSF81345">
    <property type="entry name" value="ABC transporter involved in vitamin B12 uptake, BtuC"/>
    <property type="match status" value="1"/>
</dbReference>
<dbReference type="Gene3D" id="1.10.3470.10">
    <property type="entry name" value="ABC transporter involved in vitamin B12 uptake, BtuC"/>
    <property type="match status" value="1"/>
</dbReference>
<protein>
    <submittedName>
        <fullName evidence="9">FecCD family ABC transporter permease</fullName>
    </submittedName>
</protein>
<feature type="transmembrane region" description="Helical" evidence="8">
    <location>
        <begin position="197"/>
        <end position="214"/>
    </location>
</feature>
<feature type="transmembrane region" description="Helical" evidence="8">
    <location>
        <begin position="294"/>
        <end position="316"/>
    </location>
</feature>
<keyword evidence="7 8" id="KW-0472">Membrane</keyword>
<keyword evidence="6 8" id="KW-1133">Transmembrane helix</keyword>
<feature type="transmembrane region" description="Helical" evidence="8">
    <location>
        <begin position="260"/>
        <end position="287"/>
    </location>
</feature>
<evidence type="ECO:0000313" key="9">
    <source>
        <dbReference type="EMBL" id="MFD1889619.1"/>
    </source>
</evidence>
<keyword evidence="5 8" id="KW-0812">Transmembrane</keyword>
<evidence type="ECO:0000256" key="4">
    <source>
        <dbReference type="ARBA" id="ARBA00022475"/>
    </source>
</evidence>
<dbReference type="EMBL" id="JBHUFZ010000011">
    <property type="protein sequence ID" value="MFD1889619.1"/>
    <property type="molecule type" value="Genomic_DNA"/>
</dbReference>
<sequence length="353" mass="35574">MSTANPRTPAPSTTRPGMLRMPVVGTPVRRDGLLRGLLLLALTALLAVWAMGLGDYPLSPGQVLSALVREDGFASTVVREWRAPRVLAALLLGGALAVSGAVFQSLTRNPLGSPDVIGFSTGAYSGVLLATTVLGGSFASTQAGALLGGLATAAVVYLFSLRQGGVQGYRLVVVGIGVTAMLHALNLFLLMRVQAEVAMAASIWGAGTLSLVGWPELLPAIGCLLLLTPAVALLAAPLRQLELGDDAASAHGVPVERTRIALMVVAVALVAVATAAAGPIAFVALAAPQIAHRLLGGAGVPLVGSALCGALLLLASDVAAQHLLGSDVPVGIVTVVGGGAYLLALLVAQVRRS</sequence>
<keyword evidence="10" id="KW-1185">Reference proteome</keyword>
<keyword evidence="4" id="KW-1003">Cell membrane</keyword>
<dbReference type="InterPro" id="IPR037294">
    <property type="entry name" value="ABC_BtuC-like"/>
</dbReference>
<dbReference type="InterPro" id="IPR000522">
    <property type="entry name" value="ABC_transptr_permease_BtuC"/>
</dbReference>
<comment type="subcellular location">
    <subcellularLocation>
        <location evidence="1">Cell membrane</location>
        <topology evidence="1">Multi-pass membrane protein</topology>
    </subcellularLocation>
</comment>
<comment type="similarity">
    <text evidence="2">Belongs to the binding-protein-dependent transport system permease family. FecCD subfamily.</text>
</comment>
<evidence type="ECO:0000256" key="6">
    <source>
        <dbReference type="ARBA" id="ARBA00022989"/>
    </source>
</evidence>
<dbReference type="PANTHER" id="PTHR30472:SF24">
    <property type="entry name" value="FERRIC ENTEROBACTIN TRANSPORT SYSTEM PERMEASE PROTEIN FEPG"/>
    <property type="match status" value="1"/>
</dbReference>
<dbReference type="Pfam" id="PF01032">
    <property type="entry name" value="FecCD"/>
    <property type="match status" value="1"/>
</dbReference>
<proteinExistence type="inferred from homology"/>
<evidence type="ECO:0000256" key="2">
    <source>
        <dbReference type="ARBA" id="ARBA00007935"/>
    </source>
</evidence>
<evidence type="ECO:0000256" key="7">
    <source>
        <dbReference type="ARBA" id="ARBA00023136"/>
    </source>
</evidence>
<feature type="transmembrane region" description="Helical" evidence="8">
    <location>
        <begin position="141"/>
        <end position="159"/>
    </location>
</feature>
<keyword evidence="3" id="KW-0813">Transport</keyword>
<comment type="caution">
    <text evidence="9">The sequence shown here is derived from an EMBL/GenBank/DDBJ whole genome shotgun (WGS) entry which is preliminary data.</text>
</comment>
<name>A0ABW4RUZ3_9ACTN</name>
<evidence type="ECO:0000256" key="1">
    <source>
        <dbReference type="ARBA" id="ARBA00004651"/>
    </source>
</evidence>
<evidence type="ECO:0000256" key="3">
    <source>
        <dbReference type="ARBA" id="ARBA00022448"/>
    </source>
</evidence>
<feature type="transmembrane region" description="Helical" evidence="8">
    <location>
        <begin position="221"/>
        <end position="240"/>
    </location>
</feature>
<reference evidence="10" key="1">
    <citation type="journal article" date="2019" name="Int. J. Syst. Evol. Microbiol.">
        <title>The Global Catalogue of Microorganisms (GCM) 10K type strain sequencing project: providing services to taxonomists for standard genome sequencing and annotation.</title>
        <authorList>
            <consortium name="The Broad Institute Genomics Platform"/>
            <consortium name="The Broad Institute Genome Sequencing Center for Infectious Disease"/>
            <person name="Wu L."/>
            <person name="Ma J."/>
        </authorList>
    </citation>
    <scope>NUCLEOTIDE SEQUENCE [LARGE SCALE GENOMIC DNA]</scope>
    <source>
        <strain evidence="10">CAIM 431</strain>
    </source>
</reference>
<organism evidence="9 10">
    <name type="scientific">Luteococcus peritonei</name>
    <dbReference type="NCBI Taxonomy" id="88874"/>
    <lineage>
        <taxon>Bacteria</taxon>
        <taxon>Bacillati</taxon>
        <taxon>Actinomycetota</taxon>
        <taxon>Actinomycetes</taxon>
        <taxon>Propionibacteriales</taxon>
        <taxon>Propionibacteriaceae</taxon>
        <taxon>Luteococcus</taxon>
    </lineage>
</organism>
<dbReference type="CDD" id="cd06550">
    <property type="entry name" value="TM_ABC_iron-siderophores_like"/>
    <property type="match status" value="1"/>
</dbReference>
<dbReference type="RefSeq" id="WP_343872663.1">
    <property type="nucleotide sequence ID" value="NZ_BAAAIX010000009.1"/>
</dbReference>
<evidence type="ECO:0000256" key="5">
    <source>
        <dbReference type="ARBA" id="ARBA00022692"/>
    </source>
</evidence>
<evidence type="ECO:0000256" key="8">
    <source>
        <dbReference type="SAM" id="Phobius"/>
    </source>
</evidence>
<feature type="transmembrane region" description="Helical" evidence="8">
    <location>
        <begin position="328"/>
        <end position="348"/>
    </location>
</feature>
<dbReference type="PANTHER" id="PTHR30472">
    <property type="entry name" value="FERRIC ENTEROBACTIN TRANSPORT SYSTEM PERMEASE PROTEIN"/>
    <property type="match status" value="1"/>
</dbReference>
<feature type="transmembrane region" description="Helical" evidence="8">
    <location>
        <begin position="116"/>
        <end position="135"/>
    </location>
</feature>
<accession>A0ABW4RUZ3</accession>
<feature type="transmembrane region" description="Helical" evidence="8">
    <location>
        <begin position="86"/>
        <end position="104"/>
    </location>
</feature>
<feature type="transmembrane region" description="Helical" evidence="8">
    <location>
        <begin position="33"/>
        <end position="52"/>
    </location>
</feature>
<feature type="transmembrane region" description="Helical" evidence="8">
    <location>
        <begin position="171"/>
        <end position="191"/>
    </location>
</feature>
<dbReference type="Proteomes" id="UP001597326">
    <property type="component" value="Unassembled WGS sequence"/>
</dbReference>
<evidence type="ECO:0000313" key="10">
    <source>
        <dbReference type="Proteomes" id="UP001597326"/>
    </source>
</evidence>